<organism evidence="2">
    <name type="scientific">Spironucleus salmonicida</name>
    <dbReference type="NCBI Taxonomy" id="348837"/>
    <lineage>
        <taxon>Eukaryota</taxon>
        <taxon>Metamonada</taxon>
        <taxon>Diplomonadida</taxon>
        <taxon>Hexamitidae</taxon>
        <taxon>Hexamitinae</taxon>
        <taxon>Spironucleus</taxon>
    </lineage>
</organism>
<accession>V6M7E2</accession>
<evidence type="ECO:0000256" key="1">
    <source>
        <dbReference type="SAM" id="Coils"/>
    </source>
</evidence>
<evidence type="ECO:0000313" key="2">
    <source>
        <dbReference type="EMBL" id="EST49359.1"/>
    </source>
</evidence>
<dbReference type="EMBL" id="KI545952">
    <property type="protein sequence ID" value="EST49359.1"/>
    <property type="molecule type" value="Genomic_DNA"/>
</dbReference>
<proteinExistence type="predicted"/>
<feature type="coiled-coil region" evidence="1">
    <location>
        <begin position="11"/>
        <end position="49"/>
    </location>
</feature>
<protein>
    <submittedName>
        <fullName evidence="2">Uncharacterized protein</fullName>
    </submittedName>
</protein>
<gene>
    <name evidence="2" type="ORF">SS50377_10284</name>
</gene>
<keyword evidence="1" id="KW-0175">Coiled coil</keyword>
<dbReference type="AlphaFoldDB" id="V6M7E2"/>
<sequence length="276" mass="32204">MGIIEQLDIIIEQLTDTSNISSQELSKLLNELQLIQKRSQQQNIELSEEIIIQKLLAKSVQQSSVIVIQKLLKQMRSQKLFKIDKLFNKIRDQNQNIIIHQISDSGIKIIGQNFISLAPDLLNDQFFVKKQIKNKNIELEYQQRQTTAPAQFKASQWEQERKQSILKYLQQINGSGYIRALLSKNITETALNIFNTSQLIAEGHIFIQNISKDDALQIDQQLFHSNQPFEETRIFVGQVDQQILKETKGQVFSISVNNEQFRYWKTQYENITEFTF</sequence>
<name>V6M7E2_9EUKA</name>
<reference evidence="2" key="1">
    <citation type="journal article" date="2014" name="PLoS Genet.">
        <title>The Genome of Spironucleus salmonicida Highlights a Fish Pathogen Adapted to Fluctuating Environments.</title>
        <authorList>
            <person name="Xu F."/>
            <person name="Jerlstrom-Hultqvist J."/>
            <person name="Einarsson E."/>
            <person name="Astvaldsson A."/>
            <person name="Svard S.G."/>
            <person name="Andersson J.O."/>
        </authorList>
    </citation>
    <scope>NUCLEOTIDE SEQUENCE</scope>
</reference>